<sequence length="274" mass="31568">MPNSFTHQTLGEREKQKLCVRLFHPSSTCPRPPSSRIPAAAITIQGLNISPEMPPAIKRSDSTLSRSPKRHRPETSTPLKQEDVDSPPHNENAQEEEADKVQILHTIRREDAQQLLRCIIEPLREGNMPMASLASLITLPFLMVLPREDKARIVLWAKFKRLKEVTQWEMGISEDVQEHHWYEALSDNPTDGEWKRIEKWLLENPTCAIMTDLRQFKEAMQYQADRVFMKDFLLETLMQKLETMSAAQDTANIQLRKDIEMLRGAVNKTCGDTK</sequence>
<feature type="region of interest" description="Disordered" evidence="1">
    <location>
        <begin position="46"/>
        <end position="99"/>
    </location>
</feature>
<name>G9PC72_HYPAI</name>
<dbReference type="Proteomes" id="UP000005426">
    <property type="component" value="Unassembled WGS sequence"/>
</dbReference>
<dbReference type="KEGG" id="tatv:25786479"/>
<evidence type="ECO:0000313" key="2">
    <source>
        <dbReference type="EMBL" id="EHK39454.1"/>
    </source>
</evidence>
<comment type="caution">
    <text evidence="2">The sequence shown here is derived from an EMBL/GenBank/DDBJ whole genome shotgun (WGS) entry which is preliminary data.</text>
</comment>
<accession>G9PC72</accession>
<organism evidence="2 3">
    <name type="scientific">Hypocrea atroviridis (strain ATCC 20476 / IMI 206040)</name>
    <name type="common">Trichoderma atroviride</name>
    <dbReference type="NCBI Taxonomy" id="452589"/>
    <lineage>
        <taxon>Eukaryota</taxon>
        <taxon>Fungi</taxon>
        <taxon>Dikarya</taxon>
        <taxon>Ascomycota</taxon>
        <taxon>Pezizomycotina</taxon>
        <taxon>Sordariomycetes</taxon>
        <taxon>Hypocreomycetidae</taxon>
        <taxon>Hypocreales</taxon>
        <taxon>Hypocreaceae</taxon>
        <taxon>Trichoderma</taxon>
    </lineage>
</organism>
<dbReference type="GeneID" id="25786479"/>
<evidence type="ECO:0000256" key="1">
    <source>
        <dbReference type="SAM" id="MobiDB-lite"/>
    </source>
</evidence>
<dbReference type="EMBL" id="ABDG02000029">
    <property type="protein sequence ID" value="EHK39454.1"/>
    <property type="molecule type" value="Genomic_DNA"/>
</dbReference>
<dbReference type="HOGENOM" id="CLU_1015856_0_0_1"/>
<reference evidence="2 3" key="1">
    <citation type="journal article" date="2011" name="Genome Biol.">
        <title>Comparative genome sequence analysis underscores mycoparasitism as the ancestral life style of Trichoderma.</title>
        <authorList>
            <person name="Kubicek C.P."/>
            <person name="Herrera-Estrella A."/>
            <person name="Seidl-Seiboth V."/>
            <person name="Martinez D.A."/>
            <person name="Druzhinina I.S."/>
            <person name="Thon M."/>
            <person name="Zeilinger S."/>
            <person name="Casas-Flores S."/>
            <person name="Horwitz B.A."/>
            <person name="Mukherjee P.K."/>
            <person name="Mukherjee M."/>
            <person name="Kredics L."/>
            <person name="Alcaraz L.D."/>
            <person name="Aerts A."/>
            <person name="Antal Z."/>
            <person name="Atanasova L."/>
            <person name="Cervantes-Badillo M.G."/>
            <person name="Challacombe J."/>
            <person name="Chertkov O."/>
            <person name="McCluskey K."/>
            <person name="Coulpier F."/>
            <person name="Deshpande N."/>
            <person name="von Doehren H."/>
            <person name="Ebbole D.J."/>
            <person name="Esquivel-Naranjo E.U."/>
            <person name="Fekete E."/>
            <person name="Flipphi M."/>
            <person name="Glaser F."/>
            <person name="Gomez-Rodriguez E.Y."/>
            <person name="Gruber S."/>
            <person name="Han C."/>
            <person name="Henrissat B."/>
            <person name="Hermosa R."/>
            <person name="Hernandez-Onate M."/>
            <person name="Karaffa L."/>
            <person name="Kosti I."/>
            <person name="Le Crom S."/>
            <person name="Lindquist E."/>
            <person name="Lucas S."/>
            <person name="Luebeck M."/>
            <person name="Luebeck P.S."/>
            <person name="Margeot A."/>
            <person name="Metz B."/>
            <person name="Misra M."/>
            <person name="Nevalainen H."/>
            <person name="Omann M."/>
            <person name="Packer N."/>
            <person name="Perrone G."/>
            <person name="Uresti-Rivera E.E."/>
            <person name="Salamov A."/>
            <person name="Schmoll M."/>
            <person name="Seiboth B."/>
            <person name="Shapiro H."/>
            <person name="Sukno S."/>
            <person name="Tamayo-Ramos J.A."/>
            <person name="Tisch D."/>
            <person name="Wiest A."/>
            <person name="Wilkinson H.H."/>
            <person name="Zhang M."/>
            <person name="Coutinho P.M."/>
            <person name="Kenerley C.M."/>
            <person name="Monte E."/>
            <person name="Baker S.E."/>
            <person name="Grigoriev I.V."/>
        </authorList>
    </citation>
    <scope>NUCLEOTIDE SEQUENCE [LARGE SCALE GENOMIC DNA]</scope>
    <source>
        <strain evidence="3">ATCC 20476 / IMI 206040</strain>
    </source>
</reference>
<dbReference type="AlphaFoldDB" id="G9PC72"/>
<gene>
    <name evidence="2" type="ORF">TRIATDRAFT_91907</name>
</gene>
<evidence type="ECO:0000313" key="3">
    <source>
        <dbReference type="Proteomes" id="UP000005426"/>
    </source>
</evidence>
<keyword evidence="3" id="KW-1185">Reference proteome</keyword>
<proteinExistence type="predicted"/>
<protein>
    <submittedName>
        <fullName evidence="2">Uncharacterized protein</fullName>
    </submittedName>
</protein>